<reference evidence="2" key="1">
    <citation type="journal article" date="2014" name="Int. J. Syst. Evol. Microbiol.">
        <title>Complete genome sequence of Corynebacterium casei LMG S-19264T (=DSM 44701T), isolated from a smear-ripened cheese.</title>
        <authorList>
            <consortium name="US DOE Joint Genome Institute (JGI-PGF)"/>
            <person name="Walter F."/>
            <person name="Albersmeier A."/>
            <person name="Kalinowski J."/>
            <person name="Ruckert C."/>
        </authorList>
    </citation>
    <scope>NUCLEOTIDE SEQUENCE</scope>
    <source>
        <strain evidence="2">CCM 7684</strain>
    </source>
</reference>
<dbReference type="EMBL" id="BMCP01000002">
    <property type="protein sequence ID" value="GGE46322.1"/>
    <property type="molecule type" value="Genomic_DNA"/>
</dbReference>
<gene>
    <name evidence="2" type="ORF">GCM10007276_24450</name>
</gene>
<accession>A0A8J3DWG6</accession>
<organism evidence="2 3">
    <name type="scientific">Agaricicola taiwanensis</name>
    <dbReference type="NCBI Taxonomy" id="591372"/>
    <lineage>
        <taxon>Bacteria</taxon>
        <taxon>Pseudomonadati</taxon>
        <taxon>Pseudomonadota</taxon>
        <taxon>Alphaproteobacteria</taxon>
        <taxon>Rhodobacterales</taxon>
        <taxon>Paracoccaceae</taxon>
        <taxon>Agaricicola</taxon>
    </lineage>
</organism>
<keyword evidence="1" id="KW-0732">Signal</keyword>
<dbReference type="PIRSF" id="PIRSF033909">
    <property type="entry name" value="UCP033909"/>
    <property type="match status" value="1"/>
</dbReference>
<protein>
    <submittedName>
        <fullName evidence="2">Esterase</fullName>
    </submittedName>
</protein>
<dbReference type="InterPro" id="IPR014586">
    <property type="entry name" value="UCP033909"/>
</dbReference>
<feature type="signal peptide" evidence="1">
    <location>
        <begin position="1"/>
        <end position="19"/>
    </location>
</feature>
<keyword evidence="3" id="KW-1185">Reference proteome</keyword>
<evidence type="ECO:0000313" key="2">
    <source>
        <dbReference type="EMBL" id="GGE46322.1"/>
    </source>
</evidence>
<name>A0A8J3DWG6_9RHOB</name>
<dbReference type="Gene3D" id="3.40.50.1820">
    <property type="entry name" value="alpha/beta hydrolase"/>
    <property type="match status" value="1"/>
</dbReference>
<feature type="chain" id="PRO_5035304457" evidence="1">
    <location>
        <begin position="20"/>
        <end position="416"/>
    </location>
</feature>
<reference evidence="2" key="2">
    <citation type="submission" date="2020-09" db="EMBL/GenBank/DDBJ databases">
        <authorList>
            <person name="Sun Q."/>
            <person name="Sedlacek I."/>
        </authorList>
    </citation>
    <scope>NUCLEOTIDE SEQUENCE</scope>
    <source>
        <strain evidence="2">CCM 7684</strain>
    </source>
</reference>
<comment type="caution">
    <text evidence="2">The sequence shown here is derived from an EMBL/GenBank/DDBJ whole genome shotgun (WGS) entry which is preliminary data.</text>
</comment>
<dbReference type="InterPro" id="IPR010297">
    <property type="entry name" value="DUF900_hydrolase"/>
</dbReference>
<sequence length="416" mass="45306">MLHRLITLAAVMMFCVGCAGRPHGVLLPVSAEGLHTTKIDMLVATTRAPANPSELFSGERGTELAFADMTISIPPDAVRKAGEVQWPKRLPGDPARDFVVTRAEAVDKAGGIRSFRRMLAQQKRPRRVLLFVHGYNNVFEAAVYRFAQIIHDSGAEAVPVLFTWPSRGKLLAYTYDRESTNYSRDAFEETLQALARDPQVDEISILSHSMGNWLTLEGLRQMAIRDGHVAPKIKNVMLAAPDVDVDVFRTQIAEMGKTRPRFTLFVSRDDRALAFSRRVWGSTARLGAIDPEQEPYKTELERSGIAVLDLTKVKAGDSLHHGKFAESPEVVKLIGSRLLAGQDISDENIGLGDKIIEATTGAAASVGSAAGLVVAAPIAIVSPGTRRNYGDRTREFGGRLSHTARSTGSIITEPGL</sequence>
<dbReference type="InterPro" id="IPR029058">
    <property type="entry name" value="AB_hydrolase_fold"/>
</dbReference>
<dbReference type="RefSeq" id="WP_229729394.1">
    <property type="nucleotide sequence ID" value="NZ_BMCP01000002.1"/>
</dbReference>
<evidence type="ECO:0000256" key="1">
    <source>
        <dbReference type="SAM" id="SignalP"/>
    </source>
</evidence>
<dbReference type="Pfam" id="PF05990">
    <property type="entry name" value="DUF900"/>
    <property type="match status" value="1"/>
</dbReference>
<dbReference type="SUPFAM" id="SSF53474">
    <property type="entry name" value="alpha/beta-Hydrolases"/>
    <property type="match status" value="1"/>
</dbReference>
<dbReference type="AlphaFoldDB" id="A0A8J3DWG6"/>
<dbReference type="PANTHER" id="PTHR36513:SF1">
    <property type="entry name" value="TRANSMEMBRANE PROTEIN"/>
    <property type="match status" value="1"/>
</dbReference>
<proteinExistence type="predicted"/>
<dbReference type="PANTHER" id="PTHR36513">
    <property type="entry name" value="ABC TRANSMEMBRANE TYPE-1 DOMAIN-CONTAINING PROTEIN"/>
    <property type="match status" value="1"/>
</dbReference>
<evidence type="ECO:0000313" key="3">
    <source>
        <dbReference type="Proteomes" id="UP000602745"/>
    </source>
</evidence>
<dbReference type="Proteomes" id="UP000602745">
    <property type="component" value="Unassembled WGS sequence"/>
</dbReference>